<dbReference type="GO" id="GO:0004803">
    <property type="term" value="F:transposase activity"/>
    <property type="evidence" value="ECO:0007669"/>
    <property type="project" value="InterPro"/>
</dbReference>
<reference evidence="3 4" key="1">
    <citation type="submission" date="2016-06" db="EMBL/GenBank/DDBJ databases">
        <title>Genome sequence of endosymbiont of Candidatus Endolucinida thiodiazotropha.</title>
        <authorList>
            <person name="Poehlein A."/>
            <person name="Koenig S."/>
            <person name="Heiden S.E."/>
            <person name="Thuermer A."/>
            <person name="Voget S."/>
            <person name="Daniel R."/>
            <person name="Markert S."/>
            <person name="Gros O."/>
            <person name="Schweder T."/>
        </authorList>
    </citation>
    <scope>NUCLEOTIDE SEQUENCE [LARGE SCALE GENOMIC DNA]</scope>
    <source>
        <strain evidence="3 4">COS</strain>
    </source>
</reference>
<comment type="caution">
    <text evidence="3">The sequence shown here is derived from an EMBL/GenBank/DDBJ whole genome shotgun (WGS) entry which is preliminary data.</text>
</comment>
<dbReference type="AlphaFoldDB" id="A0A7Z0VLW9"/>
<name>A0A7Z0VLW9_9GAMM</name>
<dbReference type="Pfam" id="PF04986">
    <property type="entry name" value="Y2_Tnp"/>
    <property type="match status" value="1"/>
</dbReference>
<feature type="domain" description="Transposase IS801/IS1294" evidence="1">
    <location>
        <begin position="129"/>
        <end position="214"/>
    </location>
</feature>
<dbReference type="Pfam" id="PF14319">
    <property type="entry name" value="Zn_Tnp_IS91"/>
    <property type="match status" value="1"/>
</dbReference>
<dbReference type="InterPro" id="IPR026889">
    <property type="entry name" value="Zn_Tnp"/>
</dbReference>
<evidence type="ECO:0000259" key="1">
    <source>
        <dbReference type="Pfam" id="PF04986"/>
    </source>
</evidence>
<dbReference type="InterPro" id="IPR007069">
    <property type="entry name" value="Transposase_32"/>
</dbReference>
<accession>A0A7Z0VLW9</accession>
<dbReference type="GO" id="GO:0003677">
    <property type="term" value="F:DNA binding"/>
    <property type="evidence" value="ECO:0007669"/>
    <property type="project" value="InterPro"/>
</dbReference>
<dbReference type="GO" id="GO:0006313">
    <property type="term" value="P:DNA transposition"/>
    <property type="evidence" value="ECO:0007669"/>
    <property type="project" value="InterPro"/>
</dbReference>
<gene>
    <name evidence="3" type="ORF">CODIS_18560</name>
</gene>
<sequence>MAAQDNPLPLHVQQEFAEYLKCGRLEHGFLRVQCSECHHEHLVAFSCKRRGFCPSCGARRMAESTALLVDEVLPEQPIRQWVLSFPFQLRFLFASRPQLMGRILGVVYRVLSAQLIQKAGFTRKTAQTGAVTLIQRFGSALNLNVHFHMLFLDSVYTITPWSKSRFHRTNASAQRELTELVHTISHRVAGYPERQGILERDEENSYLNLEEGDEDPMQQVLGCSVSYRIAIGPQQGRKVFRLQTIPSWKKDERLFPSYPLQTATLLRPLFLASYRFLSQVFIHCFQSVTELRPATPILTVTVRSGINERFSIPFRIFSAMSTLLASSVL</sequence>
<proteinExistence type="predicted"/>
<evidence type="ECO:0000313" key="4">
    <source>
        <dbReference type="Proteomes" id="UP000094769"/>
    </source>
</evidence>
<evidence type="ECO:0000259" key="2">
    <source>
        <dbReference type="Pfam" id="PF14319"/>
    </source>
</evidence>
<feature type="domain" description="Transposase zinc-binding" evidence="2">
    <location>
        <begin position="6"/>
        <end position="84"/>
    </location>
</feature>
<protein>
    <submittedName>
        <fullName evidence="3">Putative transposase</fullName>
    </submittedName>
</protein>
<evidence type="ECO:0000313" key="3">
    <source>
        <dbReference type="EMBL" id="ODJ88082.1"/>
    </source>
</evidence>
<organism evidence="3 4">
    <name type="scientific">Candidatus Thiodiazotropha endolucinida</name>
    <dbReference type="NCBI Taxonomy" id="1655433"/>
    <lineage>
        <taxon>Bacteria</taxon>
        <taxon>Pseudomonadati</taxon>
        <taxon>Pseudomonadota</taxon>
        <taxon>Gammaproteobacteria</taxon>
        <taxon>Chromatiales</taxon>
        <taxon>Sedimenticolaceae</taxon>
        <taxon>Candidatus Thiodiazotropha</taxon>
    </lineage>
</organism>
<dbReference type="Proteomes" id="UP000094769">
    <property type="component" value="Unassembled WGS sequence"/>
</dbReference>
<keyword evidence="4" id="KW-1185">Reference proteome</keyword>
<dbReference type="EMBL" id="MARB01000008">
    <property type="protein sequence ID" value="ODJ88082.1"/>
    <property type="molecule type" value="Genomic_DNA"/>
</dbReference>